<evidence type="ECO:0000259" key="7">
    <source>
        <dbReference type="Pfam" id="PF17827"/>
    </source>
</evidence>
<dbReference type="InterPro" id="IPR004556">
    <property type="entry name" value="HemK-like"/>
</dbReference>
<evidence type="ECO:0000313" key="9">
    <source>
        <dbReference type="Proteomes" id="UP000472273"/>
    </source>
</evidence>
<dbReference type="InterPro" id="IPR002052">
    <property type="entry name" value="DNA_methylase_N6_adenine_CS"/>
</dbReference>
<dbReference type="AlphaFoldDB" id="A0A670YSA6"/>
<dbReference type="GeneTree" id="ENSGT00390000014125"/>
<name>A0A670YSA6_PSETE</name>
<reference evidence="8" key="1">
    <citation type="submission" date="2025-08" db="UniProtKB">
        <authorList>
            <consortium name="Ensembl"/>
        </authorList>
    </citation>
    <scope>IDENTIFICATION</scope>
</reference>
<dbReference type="InterPro" id="IPR040758">
    <property type="entry name" value="PrmC_N"/>
</dbReference>
<accession>A0A670YSA6</accession>
<dbReference type="PANTHER" id="PTHR18895">
    <property type="entry name" value="HEMK METHYLTRANSFERASE"/>
    <property type="match status" value="1"/>
</dbReference>
<dbReference type="OrthoDB" id="269872at2759"/>
<dbReference type="InterPro" id="IPR029063">
    <property type="entry name" value="SAM-dependent_MTases_sf"/>
</dbReference>
<dbReference type="Pfam" id="PF17827">
    <property type="entry name" value="PrmC_N"/>
    <property type="match status" value="1"/>
</dbReference>
<dbReference type="Ensembl" id="ENSPTXT00000011874.1">
    <property type="protein sequence ID" value="ENSPTXP00000011501.1"/>
    <property type="gene ID" value="ENSPTXG00000008121.1"/>
</dbReference>
<keyword evidence="2" id="KW-0489">Methyltransferase</keyword>
<evidence type="ECO:0000256" key="3">
    <source>
        <dbReference type="ARBA" id="ARBA00022679"/>
    </source>
</evidence>
<reference evidence="8" key="2">
    <citation type="submission" date="2025-09" db="UniProtKB">
        <authorList>
            <consortium name="Ensembl"/>
        </authorList>
    </citation>
    <scope>IDENTIFICATION</scope>
</reference>
<dbReference type="GO" id="GO:0102559">
    <property type="term" value="F:peptide chain release factor N(5)-glutamine methyltransferase activity"/>
    <property type="evidence" value="ECO:0007669"/>
    <property type="project" value="UniProtKB-EC"/>
</dbReference>
<dbReference type="InterPro" id="IPR007848">
    <property type="entry name" value="Small_mtfrase_dom"/>
</dbReference>
<dbReference type="GO" id="GO:0003676">
    <property type="term" value="F:nucleic acid binding"/>
    <property type="evidence" value="ECO:0007669"/>
    <property type="project" value="InterPro"/>
</dbReference>
<dbReference type="GO" id="GO:0032259">
    <property type="term" value="P:methylation"/>
    <property type="evidence" value="ECO:0007669"/>
    <property type="project" value="UniProtKB-KW"/>
</dbReference>
<dbReference type="CDD" id="cd02440">
    <property type="entry name" value="AdoMet_MTases"/>
    <property type="match status" value="1"/>
</dbReference>
<dbReference type="PANTHER" id="PTHR18895:SF74">
    <property type="entry name" value="MTRF1L RELEASE FACTOR GLUTAMINE METHYLTRANSFERASE"/>
    <property type="match status" value="1"/>
</dbReference>
<evidence type="ECO:0000256" key="1">
    <source>
        <dbReference type="ARBA" id="ARBA00012771"/>
    </source>
</evidence>
<keyword evidence="9" id="KW-1185">Reference proteome</keyword>
<evidence type="ECO:0000313" key="8">
    <source>
        <dbReference type="Ensembl" id="ENSPTXP00000011501.1"/>
    </source>
</evidence>
<dbReference type="Gene3D" id="1.10.8.10">
    <property type="entry name" value="DNA helicase RuvA subunit, C-terminal domain"/>
    <property type="match status" value="1"/>
</dbReference>
<evidence type="ECO:0000256" key="2">
    <source>
        <dbReference type="ARBA" id="ARBA00022603"/>
    </source>
</evidence>
<sequence>MTPFSSVFYRKVLCLFSYHGYFRINRIEDTLLNPWHRLLRNSSYYKANLVSAVDVVKYWQGVFEANNIPEAQTSSEYIVSHVLGSKTFQNLNASSISAPLSAKQQKEIQQLCAKRLQRMPVQYVLGEWDFQDLTLKMKPPVFIPRPETEELVSLILDEERRKRLTSACSKVLQDFPEPRGPVILEVGCGSGAIGLSLLKKLPYSQLIAIDKLEAAVNLTKENAERLHLQERIHIFHHDITSCSWECLQPWGLVDTIISNPPYIFHEDMSDLAAEILCFEDLGALDGGIDGMSIIKEILAVASYILKDCGSVYLEVDPRHPQMVTNWLSSHPDLFLFVSATHKDVYGKPRFLHIQKRRKEDYQES</sequence>
<keyword evidence="4" id="KW-0949">S-adenosyl-L-methionine</keyword>
<dbReference type="CTD" id="51409"/>
<dbReference type="Gene3D" id="3.40.50.150">
    <property type="entry name" value="Vaccinia Virus protein VP39"/>
    <property type="match status" value="1"/>
</dbReference>
<dbReference type="InterPro" id="IPR050320">
    <property type="entry name" value="N5-glutamine_MTase"/>
</dbReference>
<evidence type="ECO:0000259" key="6">
    <source>
        <dbReference type="Pfam" id="PF05175"/>
    </source>
</evidence>
<dbReference type="GO" id="GO:0005739">
    <property type="term" value="C:mitochondrion"/>
    <property type="evidence" value="ECO:0007669"/>
    <property type="project" value="TreeGrafter"/>
</dbReference>
<keyword evidence="3" id="KW-0808">Transferase</keyword>
<feature type="domain" description="Release factor glutamine methyltransferase N-terminal" evidence="7">
    <location>
        <begin position="55"/>
        <end position="126"/>
    </location>
</feature>
<dbReference type="Pfam" id="PF05175">
    <property type="entry name" value="MTS"/>
    <property type="match status" value="1"/>
</dbReference>
<dbReference type="KEGG" id="ptex:113453867"/>
<proteinExistence type="predicted"/>
<dbReference type="SUPFAM" id="SSF53335">
    <property type="entry name" value="S-adenosyl-L-methionine-dependent methyltransferases"/>
    <property type="match status" value="1"/>
</dbReference>
<organism evidence="8 9">
    <name type="scientific">Pseudonaja textilis</name>
    <name type="common">Eastern brown snake</name>
    <dbReference type="NCBI Taxonomy" id="8673"/>
    <lineage>
        <taxon>Eukaryota</taxon>
        <taxon>Metazoa</taxon>
        <taxon>Chordata</taxon>
        <taxon>Craniata</taxon>
        <taxon>Vertebrata</taxon>
        <taxon>Euteleostomi</taxon>
        <taxon>Lepidosauria</taxon>
        <taxon>Squamata</taxon>
        <taxon>Bifurcata</taxon>
        <taxon>Unidentata</taxon>
        <taxon>Episquamata</taxon>
        <taxon>Toxicofera</taxon>
        <taxon>Serpentes</taxon>
        <taxon>Colubroidea</taxon>
        <taxon>Elapidae</taxon>
        <taxon>Hydrophiinae</taxon>
        <taxon>Pseudonaja</taxon>
    </lineage>
</organism>
<dbReference type="RefSeq" id="XP_026581103.1">
    <property type="nucleotide sequence ID" value="XM_026725318.1"/>
</dbReference>
<dbReference type="GeneID" id="113453867"/>
<dbReference type="PROSITE" id="PS00092">
    <property type="entry name" value="N6_MTASE"/>
    <property type="match status" value="1"/>
</dbReference>
<protein>
    <recommendedName>
        <fullName evidence="1">peptide chain release factor N(5)-glutamine methyltransferase</fullName>
        <ecNumber evidence="1">2.1.1.297</ecNumber>
    </recommendedName>
</protein>
<dbReference type="EC" id="2.1.1.297" evidence="1"/>
<evidence type="ECO:0000256" key="5">
    <source>
        <dbReference type="ARBA" id="ARBA00048391"/>
    </source>
</evidence>
<evidence type="ECO:0000256" key="4">
    <source>
        <dbReference type="ARBA" id="ARBA00022691"/>
    </source>
</evidence>
<dbReference type="Proteomes" id="UP000472273">
    <property type="component" value="Unplaced"/>
</dbReference>
<dbReference type="OMA" id="DFDARYW"/>
<feature type="domain" description="Methyltransferase small" evidence="6">
    <location>
        <begin position="168"/>
        <end position="270"/>
    </location>
</feature>
<dbReference type="NCBIfam" id="TIGR00536">
    <property type="entry name" value="hemK_fam"/>
    <property type="match status" value="1"/>
</dbReference>
<gene>
    <name evidence="8" type="primary">HEMK1</name>
</gene>
<comment type="catalytic activity">
    <reaction evidence="5">
        <text>L-glutaminyl-[peptide chain release factor] + S-adenosyl-L-methionine = N(5)-methyl-L-glutaminyl-[peptide chain release factor] + S-adenosyl-L-homocysteine + H(+)</text>
        <dbReference type="Rhea" id="RHEA:42896"/>
        <dbReference type="Rhea" id="RHEA-COMP:10271"/>
        <dbReference type="Rhea" id="RHEA-COMP:10272"/>
        <dbReference type="ChEBI" id="CHEBI:15378"/>
        <dbReference type="ChEBI" id="CHEBI:30011"/>
        <dbReference type="ChEBI" id="CHEBI:57856"/>
        <dbReference type="ChEBI" id="CHEBI:59789"/>
        <dbReference type="ChEBI" id="CHEBI:61891"/>
        <dbReference type="EC" id="2.1.1.297"/>
    </reaction>
</comment>